<evidence type="ECO:0008006" key="4">
    <source>
        <dbReference type="Google" id="ProtNLM"/>
    </source>
</evidence>
<proteinExistence type="predicted"/>
<organism evidence="2 3">
    <name type="scientific">Absicoccus intestinalis</name>
    <dbReference type="NCBI Taxonomy" id="2926319"/>
    <lineage>
        <taxon>Bacteria</taxon>
        <taxon>Bacillati</taxon>
        <taxon>Bacillota</taxon>
        <taxon>Erysipelotrichia</taxon>
        <taxon>Erysipelotrichales</taxon>
        <taxon>Erysipelotrichaceae</taxon>
        <taxon>Absicoccus</taxon>
    </lineage>
</organism>
<keyword evidence="3" id="KW-1185">Reference proteome</keyword>
<keyword evidence="1" id="KW-1133">Transmembrane helix</keyword>
<evidence type="ECO:0000313" key="2">
    <source>
        <dbReference type="EMBL" id="MDX8417402.1"/>
    </source>
</evidence>
<name>A0ABU4WPK4_9FIRM</name>
<dbReference type="RefSeq" id="WP_320325698.1">
    <property type="nucleotide sequence ID" value="NZ_JALBUS010000007.1"/>
</dbReference>
<comment type="caution">
    <text evidence="2">The sequence shown here is derived from an EMBL/GenBank/DDBJ whole genome shotgun (WGS) entry which is preliminary data.</text>
</comment>
<reference evidence="2 3" key="1">
    <citation type="submission" date="2022-03" db="EMBL/GenBank/DDBJ databases">
        <title>Novel taxa within the pig intestine.</title>
        <authorList>
            <person name="Wylensek D."/>
            <person name="Bishof K."/>
            <person name="Afrizal A."/>
            <person name="Clavel T."/>
        </authorList>
    </citation>
    <scope>NUCLEOTIDE SEQUENCE [LARGE SCALE GENOMIC DNA]</scope>
    <source>
        <strain evidence="2 3">Cla-KB-P134</strain>
    </source>
</reference>
<evidence type="ECO:0000256" key="1">
    <source>
        <dbReference type="SAM" id="Phobius"/>
    </source>
</evidence>
<dbReference type="Proteomes" id="UP001285244">
    <property type="component" value="Unassembled WGS sequence"/>
</dbReference>
<feature type="transmembrane region" description="Helical" evidence="1">
    <location>
        <begin position="41"/>
        <end position="61"/>
    </location>
</feature>
<evidence type="ECO:0000313" key="3">
    <source>
        <dbReference type="Proteomes" id="UP001285244"/>
    </source>
</evidence>
<keyword evidence="1" id="KW-0472">Membrane</keyword>
<gene>
    <name evidence="2" type="ORF">MOZ64_06045</name>
</gene>
<dbReference type="EMBL" id="JALBUS010000007">
    <property type="protein sequence ID" value="MDX8417402.1"/>
    <property type="molecule type" value="Genomic_DNA"/>
</dbReference>
<keyword evidence="1" id="KW-0812">Transmembrane</keyword>
<accession>A0ABU4WPK4</accession>
<sequence>MDYKFMKEINDHQIKKEINREMERQAIIQKRELELEEREELINGLIGTAIVVLLVIAGGFVQAL</sequence>
<protein>
    <recommendedName>
        <fullName evidence="4">Phage protein</fullName>
    </recommendedName>
</protein>